<organism evidence="1 2">
    <name type="scientific">Aphanomyces astaci</name>
    <name type="common">Crayfish plague agent</name>
    <dbReference type="NCBI Taxonomy" id="112090"/>
    <lineage>
        <taxon>Eukaryota</taxon>
        <taxon>Sar</taxon>
        <taxon>Stramenopiles</taxon>
        <taxon>Oomycota</taxon>
        <taxon>Saprolegniomycetes</taxon>
        <taxon>Saprolegniales</taxon>
        <taxon>Verrucalvaceae</taxon>
        <taxon>Aphanomyces</taxon>
    </lineage>
</organism>
<comment type="caution">
    <text evidence="1">The sequence shown here is derived from an EMBL/GenBank/DDBJ whole genome shotgun (WGS) entry which is preliminary data.</text>
</comment>
<dbReference type="EMBL" id="VJMI01017663">
    <property type="protein sequence ID" value="KAF0712949.1"/>
    <property type="molecule type" value="Genomic_DNA"/>
</dbReference>
<name>A0A6A4ZV33_APHAT</name>
<evidence type="ECO:0000313" key="1">
    <source>
        <dbReference type="EMBL" id="KAF0712949.1"/>
    </source>
</evidence>
<evidence type="ECO:0000313" key="2">
    <source>
        <dbReference type="Proteomes" id="UP000469452"/>
    </source>
</evidence>
<accession>A0A6A4ZV33</accession>
<gene>
    <name evidence="1" type="ORF">AaE_011908</name>
</gene>
<dbReference type="Proteomes" id="UP000469452">
    <property type="component" value="Unassembled WGS sequence"/>
</dbReference>
<proteinExistence type="predicted"/>
<dbReference type="AlphaFoldDB" id="A0A6A4ZV33"/>
<sequence>MPPRSIWSVRGGDAKISTGEKLSLRMMVVLTVRSNGDKLPIFFVIRGTPGVRIDTAELQTCPSGHFYAVQAKAWMDNIVWKTYFRGLLQTSLTEPSVVRWTTLSPT</sequence>
<evidence type="ECO:0008006" key="3">
    <source>
        <dbReference type="Google" id="ProtNLM"/>
    </source>
</evidence>
<protein>
    <recommendedName>
        <fullName evidence="3">DDE-1 domain-containing protein</fullName>
    </recommendedName>
</protein>
<reference evidence="1 2" key="1">
    <citation type="submission" date="2019-06" db="EMBL/GenBank/DDBJ databases">
        <title>Genomics analysis of Aphanomyces spp. identifies a new class of oomycete effector associated with host adaptation.</title>
        <authorList>
            <person name="Gaulin E."/>
        </authorList>
    </citation>
    <scope>NUCLEOTIDE SEQUENCE [LARGE SCALE GENOMIC DNA]</scope>
    <source>
        <strain evidence="1 2">E</strain>
    </source>
</reference>